<evidence type="ECO:0000256" key="2">
    <source>
        <dbReference type="ARBA" id="ARBA00022598"/>
    </source>
</evidence>
<evidence type="ECO:0000259" key="4">
    <source>
        <dbReference type="Pfam" id="PF13193"/>
    </source>
</evidence>
<proteinExistence type="inferred from homology"/>
<reference evidence="5 6" key="1">
    <citation type="submission" date="2019-06" db="EMBL/GenBank/DDBJ databases">
        <title>Genomic Encyclopedia of Type Strains, Phase IV (KMG-V): Genome sequencing to study the core and pangenomes of soil and plant-associated prokaryotes.</title>
        <authorList>
            <person name="Whitman W."/>
        </authorList>
    </citation>
    <scope>NUCLEOTIDE SEQUENCE [LARGE SCALE GENOMIC DNA]</scope>
    <source>
        <strain evidence="5 6">BR 11865</strain>
    </source>
</reference>
<dbReference type="InterPro" id="IPR000873">
    <property type="entry name" value="AMP-dep_synth/lig_dom"/>
</dbReference>
<evidence type="ECO:0000259" key="3">
    <source>
        <dbReference type="Pfam" id="PF00501"/>
    </source>
</evidence>
<dbReference type="GO" id="GO:0006631">
    <property type="term" value="P:fatty acid metabolic process"/>
    <property type="evidence" value="ECO:0007669"/>
    <property type="project" value="TreeGrafter"/>
</dbReference>
<dbReference type="Gene3D" id="3.40.50.12780">
    <property type="entry name" value="N-terminal domain of ligase-like"/>
    <property type="match status" value="1"/>
</dbReference>
<organism evidence="5 6">
    <name type="scientific">Nitrospirillum amazonense</name>
    <dbReference type="NCBI Taxonomy" id="28077"/>
    <lineage>
        <taxon>Bacteria</taxon>
        <taxon>Pseudomonadati</taxon>
        <taxon>Pseudomonadota</taxon>
        <taxon>Alphaproteobacteria</taxon>
        <taxon>Rhodospirillales</taxon>
        <taxon>Azospirillaceae</taxon>
        <taxon>Nitrospirillum</taxon>
    </lineage>
</organism>
<dbReference type="PANTHER" id="PTHR43201:SF5">
    <property type="entry name" value="MEDIUM-CHAIN ACYL-COA LIGASE ACSF2, MITOCHONDRIAL"/>
    <property type="match status" value="1"/>
</dbReference>
<evidence type="ECO:0000313" key="6">
    <source>
        <dbReference type="Proteomes" id="UP000316545"/>
    </source>
</evidence>
<feature type="domain" description="AMP-dependent synthetase/ligase" evidence="3">
    <location>
        <begin position="18"/>
        <end position="384"/>
    </location>
</feature>
<dbReference type="GO" id="GO:0031956">
    <property type="term" value="F:medium-chain fatty acid-CoA ligase activity"/>
    <property type="evidence" value="ECO:0007669"/>
    <property type="project" value="TreeGrafter"/>
</dbReference>
<sequence length="523" mass="55913">MTLATPVLPETLPAIAARAARLWPDKAALIDGGRTWTFAGLHTQVRRAAAAYLTWGIHKGDVVALWAPNRIEWIVAALGAQAAGAILTPLNTRLKGREAADILHRSRARLLVTMGHFLGVDYPALLAGETLPALQGIVTLDGNRPGGWEAFLERGPGPDDPAVDEAMARVTGQDPSDILFTSGTTGAPKGVVSGHLQTIRLFQAWSDAVDLRADDRMLIINPFFHTFGYKAGWLAALMMGATSLPLAQFDMVEVARLIREEGVSFLPGPPTIFQSLLAEQHRLGTDRTSLRVAVTGAATVPPILVARMQTELGFQRVVTGYGMTECGAIAMCRAGDSVDRIATTCGQALDGLEVVCADDQGQPLSPGETGEILVRGFGVMQGYLDDPAATAEAIDTKGWLHTGDIGTLDADGYLRITDRKKDMYITGGFNCYPAEIEKLLCAHPKVEMAAVIGVPDDRLGEVGRAYLVLRPGEQAEAADIITWSKANMANYKVPRSVVFLDSLPKNAAGKVMRKDLKVACPGS</sequence>
<dbReference type="Pfam" id="PF13193">
    <property type="entry name" value="AMP-binding_C"/>
    <property type="match status" value="1"/>
</dbReference>
<dbReference type="InterPro" id="IPR045851">
    <property type="entry name" value="AMP-bd_C_sf"/>
</dbReference>
<dbReference type="Pfam" id="PF00501">
    <property type="entry name" value="AMP-binding"/>
    <property type="match status" value="1"/>
</dbReference>
<accession>A0A560FVR9</accession>
<comment type="caution">
    <text evidence="5">The sequence shown here is derived from an EMBL/GenBank/DDBJ whole genome shotgun (WGS) entry which is preliminary data.</text>
</comment>
<dbReference type="EMBL" id="VITO01000009">
    <property type="protein sequence ID" value="TWB25692.1"/>
    <property type="molecule type" value="Genomic_DNA"/>
</dbReference>
<keyword evidence="6" id="KW-1185">Reference proteome</keyword>
<dbReference type="InterPro" id="IPR025110">
    <property type="entry name" value="AMP-bd_C"/>
</dbReference>
<gene>
    <name evidence="5" type="ORF">FBZ88_10989</name>
</gene>
<dbReference type="Gene3D" id="3.30.300.30">
    <property type="match status" value="1"/>
</dbReference>
<feature type="domain" description="AMP-binding enzyme C-terminal" evidence="4">
    <location>
        <begin position="435"/>
        <end position="510"/>
    </location>
</feature>
<protein>
    <submittedName>
        <fullName evidence="5">Acyl-CoA synthetase (AMP-forming)/AMP-acid ligase II</fullName>
    </submittedName>
</protein>
<evidence type="ECO:0000256" key="1">
    <source>
        <dbReference type="ARBA" id="ARBA00006432"/>
    </source>
</evidence>
<dbReference type="NCBIfam" id="NF005801">
    <property type="entry name" value="PRK07656.1"/>
    <property type="match status" value="1"/>
</dbReference>
<dbReference type="Proteomes" id="UP000316545">
    <property type="component" value="Unassembled WGS sequence"/>
</dbReference>
<comment type="similarity">
    <text evidence="1">Belongs to the ATP-dependent AMP-binding enzyme family.</text>
</comment>
<dbReference type="InterPro" id="IPR020845">
    <property type="entry name" value="AMP-binding_CS"/>
</dbReference>
<name>A0A560FVR9_9PROT</name>
<dbReference type="AlphaFoldDB" id="A0A560FVR9"/>
<dbReference type="SUPFAM" id="SSF56801">
    <property type="entry name" value="Acetyl-CoA synthetase-like"/>
    <property type="match status" value="1"/>
</dbReference>
<dbReference type="InterPro" id="IPR042099">
    <property type="entry name" value="ANL_N_sf"/>
</dbReference>
<dbReference type="PROSITE" id="PS00455">
    <property type="entry name" value="AMP_BINDING"/>
    <property type="match status" value="1"/>
</dbReference>
<dbReference type="RefSeq" id="WP_145617963.1">
    <property type="nucleotide sequence ID" value="NZ_VITO01000009.1"/>
</dbReference>
<evidence type="ECO:0000313" key="5">
    <source>
        <dbReference type="EMBL" id="TWB25692.1"/>
    </source>
</evidence>
<dbReference type="PANTHER" id="PTHR43201">
    <property type="entry name" value="ACYL-COA SYNTHETASE"/>
    <property type="match status" value="1"/>
</dbReference>
<keyword evidence="2 5" id="KW-0436">Ligase</keyword>